<sequence>MKEATMKPILAFALLALAARPAAAAADPETVARGAYLATAGDCIACHTAPNGKPFAGGRAVASPFGEIYSSNITPDRRYGIGDYSLDDFRRAVRDGVRKDGANLYPAMPYPSYAKISDDDIAALYAFFMARVDPVAEAAPKTALAWPFSMRWGVTAWKWAFAPDGVSRFADAEDPIGRGRYLVESLGHCGGCHTPRGWAFQEKAYDGSDPLFLAGSEIDGWPTPAIRAGGPGPGLPDWSAEEIATFLATGRNAHGAVVGEMKLVIAHSTSKLSDADNAAIAAYLKSLPATRESVAKAADDGTAARLAAAKFGVESGERLFVDNCAACHFVDAKGAPPAFPPLAGNTLVNADNPFGMIHVILAGARLPSTPKQEADMAMPNFDWRLSDAEVAKLATFVRSSWGNSAPAVSPEDVAEVRKRVANENREPSSGPVFTDP</sequence>
<feature type="chain" id="PRO_5013301604" evidence="14">
    <location>
        <begin position="26"/>
        <end position="436"/>
    </location>
</feature>
<evidence type="ECO:0000256" key="9">
    <source>
        <dbReference type="ARBA" id="ARBA00022982"/>
    </source>
</evidence>
<evidence type="ECO:0000256" key="4">
    <source>
        <dbReference type="ARBA" id="ARBA00022617"/>
    </source>
</evidence>
<feature type="binding site" description="axial binding residue" evidence="13">
    <location>
        <position position="328"/>
    </location>
    <ligand>
        <name>heme c</name>
        <dbReference type="ChEBI" id="CHEBI:61717"/>
        <label>3</label>
    </ligand>
    <ligandPart>
        <name>Fe</name>
        <dbReference type="ChEBI" id="CHEBI:18248"/>
    </ligandPart>
</feature>
<dbReference type="InterPro" id="IPR008168">
    <property type="entry name" value="Cyt_C_IC"/>
</dbReference>
<keyword evidence="9" id="KW-0249">Electron transport</keyword>
<organism evidence="16">
    <name type="scientific">uncultured Alphaproteobacteria bacterium</name>
    <dbReference type="NCBI Taxonomy" id="91750"/>
    <lineage>
        <taxon>Bacteria</taxon>
        <taxon>Pseudomonadati</taxon>
        <taxon>Pseudomonadota</taxon>
        <taxon>Alphaproteobacteria</taxon>
        <taxon>environmental samples</taxon>
    </lineage>
</organism>
<dbReference type="PRINTS" id="PR00605">
    <property type="entry name" value="CYTCHROMECIC"/>
</dbReference>
<keyword evidence="3" id="KW-1003">Cell membrane</keyword>
<dbReference type="PROSITE" id="PS51007">
    <property type="entry name" value="CYTC"/>
    <property type="match status" value="3"/>
</dbReference>
<feature type="binding site" description="covalent" evidence="12">
    <location>
        <position position="324"/>
    </location>
    <ligand>
        <name>heme c</name>
        <dbReference type="ChEBI" id="CHEBI:61717"/>
        <label>3</label>
    </ligand>
</feature>
<gene>
    <name evidence="16" type="primary">adhB</name>
    <name evidence="16" type="ORF">KL86APRO_10246</name>
</gene>
<evidence type="ECO:0000256" key="6">
    <source>
        <dbReference type="ARBA" id="ARBA00022723"/>
    </source>
</evidence>
<dbReference type="Pfam" id="PF00034">
    <property type="entry name" value="Cytochrom_C"/>
    <property type="match status" value="1"/>
</dbReference>
<reference evidence="16" key="1">
    <citation type="submission" date="2016-04" db="EMBL/GenBank/DDBJ databases">
        <authorList>
            <person name="Evans L.H."/>
            <person name="Alamgir A."/>
            <person name="Owens N."/>
            <person name="Weber N.D."/>
            <person name="Virtaneva K."/>
            <person name="Barbian K."/>
            <person name="Babar A."/>
            <person name="Rosenke K."/>
        </authorList>
    </citation>
    <scope>NUCLEOTIDE SEQUENCE</scope>
    <source>
        <strain evidence="16">86</strain>
    </source>
</reference>
<feature type="domain" description="Cytochrome c" evidence="15">
    <location>
        <begin position="311"/>
        <end position="401"/>
    </location>
</feature>
<keyword evidence="8" id="KW-0677">Repeat</keyword>
<dbReference type="PANTHER" id="PTHR35008">
    <property type="entry name" value="BLL4482 PROTEIN-RELATED"/>
    <property type="match status" value="1"/>
</dbReference>
<dbReference type="InterPro" id="IPR009056">
    <property type="entry name" value="Cyt_c-like_dom"/>
</dbReference>
<feature type="binding site" description="axial binding residue" evidence="13">
    <location>
        <position position="47"/>
    </location>
    <ligand>
        <name>heme c</name>
        <dbReference type="ChEBI" id="CHEBI:61717"/>
        <label>1</label>
    </ligand>
    <ligandPart>
        <name>Fe</name>
        <dbReference type="ChEBI" id="CHEBI:18248"/>
    </ligandPart>
</feature>
<proteinExistence type="predicted"/>
<dbReference type="GO" id="GO:0009055">
    <property type="term" value="F:electron transfer activity"/>
    <property type="evidence" value="ECO:0007669"/>
    <property type="project" value="InterPro"/>
</dbReference>
<evidence type="ECO:0000256" key="13">
    <source>
        <dbReference type="PIRSR" id="PIRSR000018-51"/>
    </source>
</evidence>
<name>A0A212IYX3_9PROT</name>
<feature type="binding site" description="covalent" evidence="12">
    <location>
        <position position="192"/>
    </location>
    <ligand>
        <name>heme c</name>
        <dbReference type="ChEBI" id="CHEBI:61717"/>
        <label>2</label>
    </ligand>
</feature>
<dbReference type="GO" id="GO:0005886">
    <property type="term" value="C:plasma membrane"/>
    <property type="evidence" value="ECO:0007669"/>
    <property type="project" value="UniProtKB-SubCell"/>
</dbReference>
<keyword evidence="5" id="KW-0679">Respiratory chain</keyword>
<dbReference type="GO" id="GO:0020037">
    <property type="term" value="F:heme binding"/>
    <property type="evidence" value="ECO:0007669"/>
    <property type="project" value="InterPro"/>
</dbReference>
<dbReference type="SUPFAM" id="SSF46626">
    <property type="entry name" value="Cytochrome c"/>
    <property type="match status" value="3"/>
</dbReference>
<dbReference type="InterPro" id="IPR036909">
    <property type="entry name" value="Cyt_c-like_dom_sf"/>
</dbReference>
<evidence type="ECO:0000256" key="10">
    <source>
        <dbReference type="ARBA" id="ARBA00023004"/>
    </source>
</evidence>
<dbReference type="InterPro" id="IPR014353">
    <property type="entry name" value="Membr-bd_ADH_cyt_c"/>
</dbReference>
<evidence type="ECO:0000256" key="3">
    <source>
        <dbReference type="ARBA" id="ARBA00022475"/>
    </source>
</evidence>
<dbReference type="PANTHER" id="PTHR35008:SF8">
    <property type="entry name" value="ALCOHOL DEHYDROGENASE CYTOCHROME C SUBUNIT"/>
    <property type="match status" value="1"/>
</dbReference>
<keyword evidence="7 14" id="KW-0732">Signal</keyword>
<evidence type="ECO:0000259" key="15">
    <source>
        <dbReference type="PROSITE" id="PS51007"/>
    </source>
</evidence>
<evidence type="ECO:0000256" key="5">
    <source>
        <dbReference type="ARBA" id="ARBA00022660"/>
    </source>
</evidence>
<feature type="binding site" description="covalent" evidence="12">
    <location>
        <position position="327"/>
    </location>
    <ligand>
        <name>heme c</name>
        <dbReference type="ChEBI" id="CHEBI:61717"/>
        <label>3</label>
    </ligand>
</feature>
<evidence type="ECO:0000256" key="1">
    <source>
        <dbReference type="ARBA" id="ARBA00004236"/>
    </source>
</evidence>
<keyword evidence="10 13" id="KW-0408">Iron</keyword>
<feature type="binding site" description="axial binding residue" evidence="13">
    <location>
        <position position="193"/>
    </location>
    <ligand>
        <name>heme c</name>
        <dbReference type="ChEBI" id="CHEBI:61717"/>
        <label>2</label>
    </ligand>
    <ligandPart>
        <name>Fe</name>
        <dbReference type="ChEBI" id="CHEBI:18248"/>
    </ligandPart>
</feature>
<evidence type="ECO:0000256" key="8">
    <source>
        <dbReference type="ARBA" id="ARBA00022737"/>
    </source>
</evidence>
<feature type="binding site" description="covalent" evidence="12">
    <location>
        <position position="189"/>
    </location>
    <ligand>
        <name>heme c</name>
        <dbReference type="ChEBI" id="CHEBI:61717"/>
        <label>2</label>
    </ligand>
</feature>
<evidence type="ECO:0000256" key="11">
    <source>
        <dbReference type="ARBA" id="ARBA00023136"/>
    </source>
</evidence>
<evidence type="ECO:0000313" key="16">
    <source>
        <dbReference type="EMBL" id="SBV92399.1"/>
    </source>
</evidence>
<keyword evidence="4 12" id="KW-0349">Heme</keyword>
<keyword evidence="11" id="KW-0472">Membrane</keyword>
<evidence type="ECO:0000256" key="7">
    <source>
        <dbReference type="ARBA" id="ARBA00022729"/>
    </source>
</evidence>
<feature type="signal peptide" evidence="14">
    <location>
        <begin position="1"/>
        <end position="25"/>
    </location>
</feature>
<evidence type="ECO:0000256" key="12">
    <source>
        <dbReference type="PIRSR" id="PIRSR000018-50"/>
    </source>
</evidence>
<dbReference type="EMBL" id="FLUO01000001">
    <property type="protein sequence ID" value="SBV92399.1"/>
    <property type="molecule type" value="Genomic_DNA"/>
</dbReference>
<feature type="domain" description="Cytochrome c" evidence="15">
    <location>
        <begin position="174"/>
        <end position="288"/>
    </location>
</feature>
<keyword evidence="6 13" id="KW-0479">Metal-binding</keyword>
<feature type="binding site" description="covalent" evidence="12">
    <location>
        <position position="46"/>
    </location>
    <ligand>
        <name>heme c</name>
        <dbReference type="ChEBI" id="CHEBI:61717"/>
        <label>1</label>
    </ligand>
</feature>
<evidence type="ECO:0000256" key="14">
    <source>
        <dbReference type="SAM" id="SignalP"/>
    </source>
</evidence>
<feature type="domain" description="Cytochrome c" evidence="15">
    <location>
        <begin position="29"/>
        <end position="132"/>
    </location>
</feature>
<accession>A0A212IYX3</accession>
<evidence type="ECO:0000256" key="2">
    <source>
        <dbReference type="ARBA" id="ARBA00022448"/>
    </source>
</evidence>
<protein>
    <submittedName>
        <fullName evidence="16">Alcohol dehydrogenase cytochrome c subunit</fullName>
    </submittedName>
</protein>
<dbReference type="GO" id="GO:0005506">
    <property type="term" value="F:iron ion binding"/>
    <property type="evidence" value="ECO:0007669"/>
    <property type="project" value="InterPro"/>
</dbReference>
<dbReference type="GO" id="GO:0016614">
    <property type="term" value="F:oxidoreductase activity, acting on CH-OH group of donors"/>
    <property type="evidence" value="ECO:0007669"/>
    <property type="project" value="InterPro"/>
</dbReference>
<comment type="subcellular location">
    <subcellularLocation>
        <location evidence="1">Cell membrane</location>
    </subcellularLocation>
</comment>
<dbReference type="PIRSF" id="PIRSF000018">
    <property type="entry name" value="Mb_ADH_cyt_c"/>
    <property type="match status" value="1"/>
</dbReference>
<dbReference type="Gene3D" id="1.10.760.10">
    <property type="entry name" value="Cytochrome c-like domain"/>
    <property type="match status" value="3"/>
</dbReference>
<comment type="cofactor">
    <cofactor evidence="12">
        <name>heme c</name>
        <dbReference type="ChEBI" id="CHEBI:61717"/>
    </cofactor>
    <text evidence="12">Binds 3 heme c groups covalently per subunit.</text>
</comment>
<keyword evidence="2" id="KW-0813">Transport</keyword>
<dbReference type="AlphaFoldDB" id="A0A212IYX3"/>
<dbReference type="InterPro" id="IPR051459">
    <property type="entry name" value="Cytochrome_c-type_DH"/>
</dbReference>
<feature type="binding site" description="covalent" evidence="12">
    <location>
        <position position="43"/>
    </location>
    <ligand>
        <name>heme c</name>
        <dbReference type="ChEBI" id="CHEBI:61717"/>
        <label>1</label>
    </ligand>
</feature>